<name>A0A6B3LDC6_9BACT</name>
<gene>
    <name evidence="1" type="ORF">G3M56_000375</name>
</gene>
<dbReference type="RefSeq" id="WP_164364836.1">
    <property type="nucleotide sequence ID" value="NZ_CP066776.1"/>
</dbReference>
<keyword evidence="2" id="KW-1185">Reference proteome</keyword>
<dbReference type="AlphaFoldDB" id="A0A6B3LDC6"/>
<dbReference type="Proteomes" id="UP000475117">
    <property type="component" value="Chromosome"/>
</dbReference>
<dbReference type="EMBL" id="CP066776">
    <property type="protein sequence ID" value="QQL45078.1"/>
    <property type="molecule type" value="Genomic_DNA"/>
</dbReference>
<reference evidence="1 2" key="1">
    <citation type="submission" date="2020-12" db="EMBL/GenBank/DDBJ databases">
        <title>Sulforoseuscoccus oceanibium gen. nov., sp. nov., a representative of the phylum Verrucomicrobia with special cytoplasmic membrane, and proposal of Sulforoseuscoccusaceae fam. nov.</title>
        <authorList>
            <person name="Xi F."/>
        </authorList>
    </citation>
    <scope>NUCLEOTIDE SEQUENCE [LARGE SCALE GENOMIC DNA]</scope>
    <source>
        <strain evidence="1 2">T37</strain>
    </source>
</reference>
<sequence length="206" mass="23065">MNTTITRITALLAIGLAIWWLYTLYALLWIELPVGSGGGWDAVLLMSFTTIFGLTFVVPAAMGIWFGSKLWLSPTKRSIKGSVGAIVLIPALRLELMTGRFDWYGLATIPIAIVAITAYVIISRTIIERWTTATIEKGEFIGRGILKLVAVLIHLSLIQMGTRADAIFDIPFWLAAFTVPFIFYFATRRFVPEWTLKCHPRETLPE</sequence>
<accession>A0A6B3LDC6</accession>
<organism evidence="1 2">
    <name type="scientific">Sulfuriroseicoccus oceanibius</name>
    <dbReference type="NCBI Taxonomy" id="2707525"/>
    <lineage>
        <taxon>Bacteria</taxon>
        <taxon>Pseudomonadati</taxon>
        <taxon>Verrucomicrobiota</taxon>
        <taxon>Verrucomicrobiia</taxon>
        <taxon>Verrucomicrobiales</taxon>
        <taxon>Verrucomicrobiaceae</taxon>
        <taxon>Sulfuriroseicoccus</taxon>
    </lineage>
</organism>
<protein>
    <submittedName>
        <fullName evidence="1">Uncharacterized protein</fullName>
    </submittedName>
</protein>
<proteinExistence type="predicted"/>
<evidence type="ECO:0000313" key="2">
    <source>
        <dbReference type="Proteomes" id="UP000475117"/>
    </source>
</evidence>
<dbReference type="KEGG" id="soa:G3M56_000375"/>
<evidence type="ECO:0000313" key="1">
    <source>
        <dbReference type="EMBL" id="QQL45078.1"/>
    </source>
</evidence>